<dbReference type="Proteomes" id="UP000049979">
    <property type="component" value="Unassembled WGS sequence"/>
</dbReference>
<dbReference type="RefSeq" id="WP_022046029.1">
    <property type="nucleotide sequence ID" value="NZ_CP173697.1"/>
</dbReference>
<dbReference type="Gene3D" id="2.40.160.20">
    <property type="match status" value="1"/>
</dbReference>
<dbReference type="STRING" id="301302.ERS852420_02498"/>
<accession>A0A0M6WCF4</accession>
<evidence type="ECO:0000313" key="1">
    <source>
        <dbReference type="EMBL" id="CRL32827.1"/>
    </source>
</evidence>
<dbReference type="Pfam" id="PF11578">
    <property type="entry name" value="DUF3237"/>
    <property type="match status" value="1"/>
</dbReference>
<gene>
    <name evidence="1" type="ORF">M72_00511</name>
</gene>
<dbReference type="OrthoDB" id="2003249at2"/>
<evidence type="ECO:0008006" key="3">
    <source>
        <dbReference type="Google" id="ProtNLM"/>
    </source>
</evidence>
<name>A0A0M6WCF4_9FIRM</name>
<protein>
    <recommendedName>
        <fullName evidence="3">DUF3237 domain-containing protein</fullName>
    </recommendedName>
</protein>
<organism evidence="1 2">
    <name type="scientific">Roseburia faecis</name>
    <dbReference type="NCBI Taxonomy" id="301302"/>
    <lineage>
        <taxon>Bacteria</taxon>
        <taxon>Bacillati</taxon>
        <taxon>Bacillota</taxon>
        <taxon>Clostridia</taxon>
        <taxon>Lachnospirales</taxon>
        <taxon>Lachnospiraceae</taxon>
        <taxon>Roseburia</taxon>
    </lineage>
</organism>
<sequence>MEVLKLYIHVNGCEKVESECATVQMISFDGRCDGDYFRGEILPGGVDTQIYYKDQPSKLSARYLVQGIDHTGRGCRIFIENNGIMYDGETITRPVIYTDSIALKWMETASMHGTLTVVEGQPVITIYTDKNKNSGKGGKGSAT</sequence>
<dbReference type="AlphaFoldDB" id="A0A0M6WCF4"/>
<evidence type="ECO:0000313" key="2">
    <source>
        <dbReference type="Proteomes" id="UP000049979"/>
    </source>
</evidence>
<proteinExistence type="predicted"/>
<keyword evidence="2" id="KW-1185">Reference proteome</keyword>
<dbReference type="EMBL" id="CVRR01000005">
    <property type="protein sequence ID" value="CRL32827.1"/>
    <property type="molecule type" value="Genomic_DNA"/>
</dbReference>
<reference evidence="2" key="1">
    <citation type="submission" date="2015-05" db="EMBL/GenBank/DDBJ databases">
        <authorList>
            <consortium name="Pathogen Informatics"/>
        </authorList>
    </citation>
    <scope>NUCLEOTIDE SEQUENCE [LARGE SCALE GENOMIC DNA]</scope>
    <source>
        <strain evidence="2">M72</strain>
    </source>
</reference>